<dbReference type="CDD" id="cd00462">
    <property type="entry name" value="PTH"/>
    <property type="match status" value="1"/>
</dbReference>
<dbReference type="EMBL" id="FRDJ01000002">
    <property type="protein sequence ID" value="SHN54512.1"/>
    <property type="molecule type" value="Genomic_DNA"/>
</dbReference>
<evidence type="ECO:0000313" key="11">
    <source>
        <dbReference type="Proteomes" id="UP000184207"/>
    </source>
</evidence>
<feature type="binding site" evidence="7">
    <location>
        <position position="118"/>
    </location>
    <ligand>
        <name>tRNA</name>
        <dbReference type="ChEBI" id="CHEBI:17843"/>
    </ligand>
</feature>
<keyword evidence="4 7" id="KW-0694">RNA-binding</keyword>
<dbReference type="GO" id="GO:0072344">
    <property type="term" value="P:rescue of stalled ribosome"/>
    <property type="evidence" value="ECO:0007669"/>
    <property type="project" value="UniProtKB-UniRule"/>
</dbReference>
<comment type="function">
    <text evidence="7">Hydrolyzes ribosome-free peptidyl-tRNAs (with 1 or more amino acids incorporated), which drop off the ribosome during protein synthesis, or as a result of ribosome stalling.</text>
</comment>
<dbReference type="GO" id="GO:0000049">
    <property type="term" value="F:tRNA binding"/>
    <property type="evidence" value="ECO:0007669"/>
    <property type="project" value="UniProtKB-UniRule"/>
</dbReference>
<evidence type="ECO:0000256" key="9">
    <source>
        <dbReference type="RuleBase" id="RU004320"/>
    </source>
</evidence>
<dbReference type="GO" id="GO:0005737">
    <property type="term" value="C:cytoplasm"/>
    <property type="evidence" value="ECO:0007669"/>
    <property type="project" value="UniProtKB-SubCell"/>
</dbReference>
<evidence type="ECO:0000256" key="3">
    <source>
        <dbReference type="ARBA" id="ARBA00022801"/>
    </source>
</evidence>
<feature type="binding site" evidence="7">
    <location>
        <position position="78"/>
    </location>
    <ligand>
        <name>tRNA</name>
        <dbReference type="ChEBI" id="CHEBI:17843"/>
    </ligand>
</feature>
<dbReference type="PROSITE" id="PS01196">
    <property type="entry name" value="PEPT_TRNA_HYDROL_2"/>
    <property type="match status" value="1"/>
</dbReference>
<evidence type="ECO:0000256" key="4">
    <source>
        <dbReference type="ARBA" id="ARBA00022884"/>
    </source>
</evidence>
<dbReference type="SUPFAM" id="SSF53178">
    <property type="entry name" value="Peptidyl-tRNA hydrolase-like"/>
    <property type="match status" value="1"/>
</dbReference>
<evidence type="ECO:0000256" key="5">
    <source>
        <dbReference type="ARBA" id="ARBA00038063"/>
    </source>
</evidence>
<dbReference type="PROSITE" id="PS01195">
    <property type="entry name" value="PEPT_TRNA_HYDROL_1"/>
    <property type="match status" value="1"/>
</dbReference>
<feature type="site" description="Discriminates between blocked and unblocked aminoacyl-tRNA" evidence="7">
    <location>
        <position position="26"/>
    </location>
</feature>
<dbReference type="PANTHER" id="PTHR17224:SF1">
    <property type="entry name" value="PEPTIDYL-TRNA HYDROLASE"/>
    <property type="match status" value="1"/>
</dbReference>
<feature type="site" description="Stabilizes the basic form of H active site to accept a proton" evidence="7">
    <location>
        <position position="97"/>
    </location>
</feature>
<sequence>MGDFSNKENKFVRGAEIKMIIIGLGNPGEKYENTRHNVGFMVLDKLSKSWKRGPNYLYSDINIFGEKVRLVKPTTYMNLSGEVFKYLPHDDIIVVYDDLDLPLGRIRIRKNGSAGGHNGIKSIISFIGQDFPRIRIGIGPKPQDVDAADYVLSNFSQEEFEKLEKVMELTIEAIKSIISEGIDKAMNKYNSATV</sequence>
<dbReference type="GO" id="GO:0004045">
    <property type="term" value="F:peptidyl-tRNA hydrolase activity"/>
    <property type="evidence" value="ECO:0007669"/>
    <property type="project" value="UniProtKB-UniRule"/>
</dbReference>
<dbReference type="HAMAP" id="MF_00083">
    <property type="entry name" value="Pept_tRNA_hydro_bact"/>
    <property type="match status" value="1"/>
</dbReference>
<dbReference type="PANTHER" id="PTHR17224">
    <property type="entry name" value="PEPTIDYL-TRNA HYDROLASE"/>
    <property type="match status" value="1"/>
</dbReference>
<keyword evidence="3 7" id="KW-0378">Hydrolase</keyword>
<keyword evidence="2 7" id="KW-0820">tRNA-binding</keyword>
<comment type="subcellular location">
    <subcellularLocation>
        <location evidence="7">Cytoplasm</location>
    </subcellularLocation>
</comment>
<proteinExistence type="inferred from homology"/>
<evidence type="ECO:0000256" key="8">
    <source>
        <dbReference type="RuleBase" id="RU000673"/>
    </source>
</evidence>
<dbReference type="AlphaFoldDB" id="A0A1M7S855"/>
<feature type="binding site" evidence="7">
    <location>
        <position position="31"/>
    </location>
    <ligand>
        <name>tRNA</name>
        <dbReference type="ChEBI" id="CHEBI:17843"/>
    </ligand>
</feature>
<evidence type="ECO:0000256" key="2">
    <source>
        <dbReference type="ARBA" id="ARBA00022555"/>
    </source>
</evidence>
<feature type="active site" description="Proton acceptor" evidence="7">
    <location>
        <position position="36"/>
    </location>
</feature>
<dbReference type="Gene3D" id="3.40.50.1470">
    <property type="entry name" value="Peptidyl-tRNA hydrolase"/>
    <property type="match status" value="1"/>
</dbReference>
<dbReference type="FunFam" id="3.40.50.1470:FF:000001">
    <property type="entry name" value="Peptidyl-tRNA hydrolase"/>
    <property type="match status" value="1"/>
</dbReference>
<evidence type="ECO:0000256" key="7">
    <source>
        <dbReference type="HAMAP-Rule" id="MF_00083"/>
    </source>
</evidence>
<evidence type="ECO:0000256" key="6">
    <source>
        <dbReference type="ARBA" id="ARBA00050038"/>
    </source>
</evidence>
<name>A0A1M7S855_FERGO</name>
<comment type="similarity">
    <text evidence="5 7 9">Belongs to the PTH family.</text>
</comment>
<comment type="subunit">
    <text evidence="7">Monomer.</text>
</comment>
<protein>
    <recommendedName>
        <fullName evidence="6 7">Peptidyl-tRNA hydrolase</fullName>
        <shortName evidence="7">Pth</shortName>
        <ecNumber evidence="1 7">3.1.1.29</ecNumber>
    </recommendedName>
</protein>
<dbReference type="STRING" id="1121883.SAMN02745226_00618"/>
<gene>
    <name evidence="7" type="primary">pth</name>
    <name evidence="10" type="ORF">SAMN02745226_00618</name>
</gene>
<feature type="binding site" evidence="7">
    <location>
        <position position="76"/>
    </location>
    <ligand>
        <name>tRNA</name>
        <dbReference type="ChEBI" id="CHEBI:17843"/>
    </ligand>
</feature>
<keyword evidence="11" id="KW-1185">Reference proteome</keyword>
<dbReference type="GO" id="GO:0006515">
    <property type="term" value="P:protein quality control for misfolded or incompletely synthesized proteins"/>
    <property type="evidence" value="ECO:0007669"/>
    <property type="project" value="UniProtKB-UniRule"/>
</dbReference>
<reference evidence="11" key="1">
    <citation type="submission" date="2016-12" db="EMBL/GenBank/DDBJ databases">
        <authorList>
            <person name="Varghese N."/>
            <person name="Submissions S."/>
        </authorList>
    </citation>
    <scope>NUCLEOTIDE SEQUENCE [LARGE SCALE GENOMIC DNA]</scope>
    <source>
        <strain evidence="11">DSM 13020</strain>
    </source>
</reference>
<dbReference type="NCBIfam" id="TIGR00447">
    <property type="entry name" value="pth"/>
    <property type="match status" value="1"/>
</dbReference>
<dbReference type="EC" id="3.1.1.29" evidence="1 7"/>
<dbReference type="InterPro" id="IPR001328">
    <property type="entry name" value="Pept_tRNA_hydro"/>
</dbReference>
<dbReference type="Pfam" id="PF01195">
    <property type="entry name" value="Pept_tRNA_hydro"/>
    <property type="match status" value="1"/>
</dbReference>
<dbReference type="Proteomes" id="UP000184207">
    <property type="component" value="Unassembled WGS sequence"/>
</dbReference>
<organism evidence="10 11">
    <name type="scientific">Fervidobacterium gondwanense DSM 13020</name>
    <dbReference type="NCBI Taxonomy" id="1121883"/>
    <lineage>
        <taxon>Bacteria</taxon>
        <taxon>Thermotogati</taxon>
        <taxon>Thermotogota</taxon>
        <taxon>Thermotogae</taxon>
        <taxon>Thermotogales</taxon>
        <taxon>Fervidobacteriaceae</taxon>
        <taxon>Fervidobacterium</taxon>
    </lineage>
</organism>
<keyword evidence="7" id="KW-0963">Cytoplasm</keyword>
<evidence type="ECO:0000256" key="1">
    <source>
        <dbReference type="ARBA" id="ARBA00013260"/>
    </source>
</evidence>
<dbReference type="InterPro" id="IPR018171">
    <property type="entry name" value="Pept_tRNA_hydro_CS"/>
</dbReference>
<comment type="catalytic activity">
    <reaction evidence="7 8">
        <text>an N-acyl-L-alpha-aminoacyl-tRNA + H2O = an N-acyl-L-amino acid + a tRNA + H(+)</text>
        <dbReference type="Rhea" id="RHEA:54448"/>
        <dbReference type="Rhea" id="RHEA-COMP:10123"/>
        <dbReference type="Rhea" id="RHEA-COMP:13883"/>
        <dbReference type="ChEBI" id="CHEBI:15377"/>
        <dbReference type="ChEBI" id="CHEBI:15378"/>
        <dbReference type="ChEBI" id="CHEBI:59874"/>
        <dbReference type="ChEBI" id="CHEBI:78442"/>
        <dbReference type="ChEBI" id="CHEBI:138191"/>
        <dbReference type="EC" id="3.1.1.29"/>
    </reaction>
</comment>
<accession>A0A1M7S855</accession>
<dbReference type="InterPro" id="IPR036416">
    <property type="entry name" value="Pept_tRNA_hydro_sf"/>
</dbReference>
<evidence type="ECO:0000313" key="10">
    <source>
        <dbReference type="EMBL" id="SHN54512.1"/>
    </source>
</evidence>
<comment type="function">
    <text evidence="7">Catalyzes the release of premature peptidyl moieties from peptidyl-tRNA molecules trapped in stalled 50S ribosomal subunits, and thus maintains levels of free tRNAs and 50S ribosomes.</text>
</comment>